<keyword evidence="8 12" id="KW-0472">Membrane</keyword>
<keyword evidence="7 12" id="KW-0406">Ion transport</keyword>
<evidence type="ECO:0000256" key="5">
    <source>
        <dbReference type="ARBA" id="ARBA00022989"/>
    </source>
</evidence>
<evidence type="ECO:0000256" key="12">
    <source>
        <dbReference type="HAMAP-Rule" id="MF_00454"/>
    </source>
</evidence>
<comment type="activity regulation">
    <text evidence="12">Na(+) is not transported, but it plays an essential structural role and its presence is essential for fluoride channel function.</text>
</comment>
<accession>A0A1M5MLD9</accession>
<dbReference type="GO" id="GO:0062054">
    <property type="term" value="F:fluoride channel activity"/>
    <property type="evidence" value="ECO:0007669"/>
    <property type="project" value="UniProtKB-UniRule"/>
</dbReference>
<feature type="transmembrane region" description="Helical" evidence="12">
    <location>
        <begin position="34"/>
        <end position="57"/>
    </location>
</feature>
<dbReference type="GO" id="GO:0005886">
    <property type="term" value="C:plasma membrane"/>
    <property type="evidence" value="ECO:0007669"/>
    <property type="project" value="UniProtKB-SubCell"/>
</dbReference>
<protein>
    <recommendedName>
        <fullName evidence="12">Fluoride-specific ion channel FluC</fullName>
    </recommendedName>
</protein>
<gene>
    <name evidence="12" type="primary">fluC</name>
    <name evidence="12" type="synonym">crcB</name>
    <name evidence="13" type="ORF">SAMN04488044_1266</name>
</gene>
<evidence type="ECO:0000256" key="7">
    <source>
        <dbReference type="ARBA" id="ARBA00023065"/>
    </source>
</evidence>
<comment type="catalytic activity">
    <reaction evidence="11">
        <text>fluoride(in) = fluoride(out)</text>
        <dbReference type="Rhea" id="RHEA:76159"/>
        <dbReference type="ChEBI" id="CHEBI:17051"/>
    </reaction>
    <physiologicalReaction direction="left-to-right" evidence="11">
        <dbReference type="Rhea" id="RHEA:76160"/>
    </physiologicalReaction>
</comment>
<dbReference type="GO" id="GO:0046872">
    <property type="term" value="F:metal ion binding"/>
    <property type="evidence" value="ECO:0007669"/>
    <property type="project" value="UniProtKB-KW"/>
</dbReference>
<organism evidence="13 14">
    <name type="scientific">Cognatishimia maritima</name>
    <dbReference type="NCBI Taxonomy" id="870908"/>
    <lineage>
        <taxon>Bacteria</taxon>
        <taxon>Pseudomonadati</taxon>
        <taxon>Pseudomonadota</taxon>
        <taxon>Alphaproteobacteria</taxon>
        <taxon>Rhodobacterales</taxon>
        <taxon>Paracoccaceae</taxon>
        <taxon>Cognatishimia</taxon>
    </lineage>
</organism>
<feature type="transmembrane region" description="Helical" evidence="12">
    <location>
        <begin position="6"/>
        <end position="27"/>
    </location>
</feature>
<keyword evidence="12" id="KW-0813">Transport</keyword>
<keyword evidence="6 12" id="KW-0915">Sodium</keyword>
<dbReference type="NCBIfam" id="TIGR00494">
    <property type="entry name" value="crcB"/>
    <property type="match status" value="1"/>
</dbReference>
<dbReference type="HAMAP" id="MF_00454">
    <property type="entry name" value="FluC"/>
    <property type="match status" value="1"/>
</dbReference>
<evidence type="ECO:0000256" key="6">
    <source>
        <dbReference type="ARBA" id="ARBA00023053"/>
    </source>
</evidence>
<keyword evidence="5 12" id="KW-1133">Transmembrane helix</keyword>
<evidence type="ECO:0000313" key="13">
    <source>
        <dbReference type="EMBL" id="SHG78055.1"/>
    </source>
</evidence>
<keyword evidence="9 12" id="KW-0407">Ion channel</keyword>
<sequence length="125" mass="12982">MMINLIYVAFGGAVGAVLRYVTGLGVLRLAGGGFPLAIITVNILGSFLMGLLVVMAAKRGFDHLNPLILTGVLGGFTTFSAFSLETVTLIEKGQNMAALAYVLISVIGSILALALGVWLARGVWA</sequence>
<evidence type="ECO:0000256" key="11">
    <source>
        <dbReference type="ARBA" id="ARBA00035585"/>
    </source>
</evidence>
<keyword evidence="14" id="KW-1185">Reference proteome</keyword>
<evidence type="ECO:0000313" key="14">
    <source>
        <dbReference type="Proteomes" id="UP000184211"/>
    </source>
</evidence>
<feature type="binding site" evidence="12">
    <location>
        <position position="77"/>
    </location>
    <ligand>
        <name>Na(+)</name>
        <dbReference type="ChEBI" id="CHEBI:29101"/>
        <note>structural</note>
    </ligand>
</feature>
<keyword evidence="2 12" id="KW-1003">Cell membrane</keyword>
<comment type="subcellular location">
    <subcellularLocation>
        <location evidence="1 12">Cell membrane</location>
        <topology evidence="1 12">Multi-pass membrane protein</topology>
    </subcellularLocation>
</comment>
<keyword evidence="3" id="KW-0997">Cell inner membrane</keyword>
<dbReference type="STRING" id="870908.SAMN04488044_1266"/>
<proteinExistence type="inferred from homology"/>
<reference evidence="14" key="1">
    <citation type="submission" date="2016-11" db="EMBL/GenBank/DDBJ databases">
        <authorList>
            <person name="Varghese N."/>
            <person name="Submissions S."/>
        </authorList>
    </citation>
    <scope>NUCLEOTIDE SEQUENCE [LARGE SCALE GENOMIC DNA]</scope>
    <source>
        <strain evidence="14">DSM 28223</strain>
    </source>
</reference>
<name>A0A1M5MLD9_9RHOB</name>
<keyword evidence="12" id="KW-0479">Metal-binding</keyword>
<dbReference type="Proteomes" id="UP000184211">
    <property type="component" value="Unassembled WGS sequence"/>
</dbReference>
<dbReference type="Pfam" id="PF02537">
    <property type="entry name" value="CRCB"/>
    <property type="match status" value="1"/>
</dbReference>
<dbReference type="RefSeq" id="WP_072791800.1">
    <property type="nucleotide sequence ID" value="NZ_FQWM01000002.1"/>
</dbReference>
<dbReference type="PANTHER" id="PTHR28259">
    <property type="entry name" value="FLUORIDE EXPORT PROTEIN 1-RELATED"/>
    <property type="match status" value="1"/>
</dbReference>
<keyword evidence="4 12" id="KW-0812">Transmembrane</keyword>
<comment type="similarity">
    <text evidence="10 12">Belongs to the fluoride channel Fluc/FEX (TC 1.A.43) family.</text>
</comment>
<dbReference type="EMBL" id="FQWM01000002">
    <property type="protein sequence ID" value="SHG78055.1"/>
    <property type="molecule type" value="Genomic_DNA"/>
</dbReference>
<evidence type="ECO:0000256" key="8">
    <source>
        <dbReference type="ARBA" id="ARBA00023136"/>
    </source>
</evidence>
<evidence type="ECO:0000256" key="2">
    <source>
        <dbReference type="ARBA" id="ARBA00022475"/>
    </source>
</evidence>
<evidence type="ECO:0000256" key="10">
    <source>
        <dbReference type="ARBA" id="ARBA00035120"/>
    </source>
</evidence>
<feature type="transmembrane region" description="Helical" evidence="12">
    <location>
        <begin position="63"/>
        <end position="84"/>
    </location>
</feature>
<evidence type="ECO:0000256" key="1">
    <source>
        <dbReference type="ARBA" id="ARBA00004651"/>
    </source>
</evidence>
<comment type="function">
    <text evidence="12">Fluoride-specific ion channel. Important for reducing fluoride concentration in the cell, thus reducing its toxicity.</text>
</comment>
<dbReference type="AlphaFoldDB" id="A0A1M5MLD9"/>
<dbReference type="GO" id="GO:0140114">
    <property type="term" value="P:cellular detoxification of fluoride"/>
    <property type="evidence" value="ECO:0007669"/>
    <property type="project" value="UniProtKB-UniRule"/>
</dbReference>
<dbReference type="InterPro" id="IPR003691">
    <property type="entry name" value="FluC"/>
</dbReference>
<evidence type="ECO:0000256" key="3">
    <source>
        <dbReference type="ARBA" id="ARBA00022519"/>
    </source>
</evidence>
<evidence type="ECO:0000256" key="4">
    <source>
        <dbReference type="ARBA" id="ARBA00022692"/>
    </source>
</evidence>
<dbReference type="PANTHER" id="PTHR28259:SF1">
    <property type="entry name" value="FLUORIDE EXPORT PROTEIN 1-RELATED"/>
    <property type="match status" value="1"/>
</dbReference>
<feature type="transmembrane region" description="Helical" evidence="12">
    <location>
        <begin position="96"/>
        <end position="120"/>
    </location>
</feature>
<dbReference type="OrthoDB" id="9806299at2"/>
<feature type="binding site" evidence="12">
    <location>
        <position position="74"/>
    </location>
    <ligand>
        <name>Na(+)</name>
        <dbReference type="ChEBI" id="CHEBI:29101"/>
        <note>structural</note>
    </ligand>
</feature>
<evidence type="ECO:0000256" key="9">
    <source>
        <dbReference type="ARBA" id="ARBA00023303"/>
    </source>
</evidence>